<dbReference type="EMBL" id="ABCC02000009">
    <property type="protein sequence ID" value="EDP19220.1"/>
    <property type="molecule type" value="Genomic_DNA"/>
</dbReference>
<proteinExistence type="predicted"/>
<dbReference type="HOGENOM" id="CLU_3326469_0_0_9"/>
<name>A8RIC4_ENTBW</name>
<comment type="caution">
    <text evidence="1">The sequence shown here is derived from an EMBL/GenBank/DDBJ whole genome shotgun (WGS) entry which is preliminary data.</text>
</comment>
<reference evidence="1 2" key="2">
    <citation type="submission" date="2007-09" db="EMBL/GenBank/DDBJ databases">
        <title>Draft genome sequence of Clostridium bolteae (ATCC BAA-613).</title>
        <authorList>
            <person name="Sudarsanam P."/>
            <person name="Ley R."/>
            <person name="Guruge J."/>
            <person name="Turnbaugh P.J."/>
            <person name="Mahowald M."/>
            <person name="Liep D."/>
            <person name="Gordon J."/>
        </authorList>
    </citation>
    <scope>NUCLEOTIDE SEQUENCE [LARGE SCALE GENOMIC DNA]</scope>
    <source>
        <strain evidence="2">ATCC BAA-613 / DSM 15670 / CCUG 46953 / JCM 12243 / WAL 16351</strain>
    </source>
</reference>
<dbReference type="AlphaFoldDB" id="A8RIC4"/>
<protein>
    <submittedName>
        <fullName evidence="1">Uncharacterized protein</fullName>
    </submittedName>
</protein>
<dbReference type="PaxDb" id="411902-CLOBOL_00656"/>
<evidence type="ECO:0000313" key="1">
    <source>
        <dbReference type="EMBL" id="EDP19220.1"/>
    </source>
</evidence>
<organism evidence="1 2">
    <name type="scientific">Enterocloster bolteae (strain ATCC BAA-613 / DSM 15670 / CCUG 46953 / JCM 12243 / WAL 16351)</name>
    <name type="common">Clostridium bolteae</name>
    <dbReference type="NCBI Taxonomy" id="411902"/>
    <lineage>
        <taxon>Bacteria</taxon>
        <taxon>Bacillati</taxon>
        <taxon>Bacillota</taxon>
        <taxon>Clostridia</taxon>
        <taxon>Lachnospirales</taxon>
        <taxon>Lachnospiraceae</taxon>
        <taxon>Enterocloster</taxon>
    </lineage>
</organism>
<sequence>MKMTLWLRTQTGTQREIRIKRETWTIKRVYGRIGYQTF</sequence>
<evidence type="ECO:0000313" key="2">
    <source>
        <dbReference type="Proteomes" id="UP000005396"/>
    </source>
</evidence>
<dbReference type="Proteomes" id="UP000005396">
    <property type="component" value="Unassembled WGS sequence"/>
</dbReference>
<accession>A8RIC4</accession>
<reference evidence="1 2" key="1">
    <citation type="submission" date="2007-08" db="EMBL/GenBank/DDBJ databases">
        <authorList>
            <person name="Fulton L."/>
            <person name="Clifton S."/>
            <person name="Fulton B."/>
            <person name="Xu J."/>
            <person name="Minx P."/>
            <person name="Pepin K.H."/>
            <person name="Johnson M."/>
            <person name="Thiruvilangam P."/>
            <person name="Bhonagiri V."/>
            <person name="Nash W.E."/>
            <person name="Mardis E.R."/>
            <person name="Wilson R.K."/>
        </authorList>
    </citation>
    <scope>NUCLEOTIDE SEQUENCE [LARGE SCALE GENOMIC DNA]</scope>
    <source>
        <strain evidence="2">ATCC BAA-613 / DSM 15670 / CCUG 46953 / JCM 12243 / WAL 16351</strain>
    </source>
</reference>
<gene>
    <name evidence="1" type="ORF">CLOBOL_00656</name>
</gene>